<keyword evidence="2" id="KW-1185">Reference proteome</keyword>
<dbReference type="EMBL" id="JARQWQ010000106">
    <property type="protein sequence ID" value="KAK2550791.1"/>
    <property type="molecule type" value="Genomic_DNA"/>
</dbReference>
<evidence type="ECO:0000313" key="1">
    <source>
        <dbReference type="EMBL" id="KAK2550791.1"/>
    </source>
</evidence>
<name>A0AAD9PXQ7_ACRCE</name>
<reference evidence="1" key="1">
    <citation type="journal article" date="2023" name="G3 (Bethesda)">
        <title>Whole genome assembly and annotation of the endangered Caribbean coral Acropora cervicornis.</title>
        <authorList>
            <person name="Selwyn J.D."/>
            <person name="Vollmer S.V."/>
        </authorList>
    </citation>
    <scope>NUCLEOTIDE SEQUENCE</scope>
    <source>
        <strain evidence="1">K2</strain>
    </source>
</reference>
<proteinExistence type="predicted"/>
<accession>A0AAD9PXQ7</accession>
<dbReference type="Proteomes" id="UP001249851">
    <property type="component" value="Unassembled WGS sequence"/>
</dbReference>
<reference evidence="1" key="2">
    <citation type="journal article" date="2023" name="Science">
        <title>Genomic signatures of disease resistance in endangered staghorn corals.</title>
        <authorList>
            <person name="Vollmer S.V."/>
            <person name="Selwyn J.D."/>
            <person name="Despard B.A."/>
            <person name="Roesel C.L."/>
        </authorList>
    </citation>
    <scope>NUCLEOTIDE SEQUENCE</scope>
    <source>
        <strain evidence="1">K2</strain>
    </source>
</reference>
<protein>
    <submittedName>
        <fullName evidence="1">Uncharacterized protein</fullName>
    </submittedName>
</protein>
<sequence length="66" mass="7733">MLTRVRDHVRISQNRHKKKLRAEEKATGVVPDELTELENLFEQIIALEESSEAEQQETGFLRRAEK</sequence>
<comment type="caution">
    <text evidence="1">The sequence shown here is derived from an EMBL/GenBank/DDBJ whole genome shotgun (WGS) entry which is preliminary data.</text>
</comment>
<gene>
    <name evidence="1" type="ORF">P5673_028471</name>
</gene>
<dbReference type="AlphaFoldDB" id="A0AAD9PXQ7"/>
<evidence type="ECO:0000313" key="2">
    <source>
        <dbReference type="Proteomes" id="UP001249851"/>
    </source>
</evidence>
<organism evidence="1 2">
    <name type="scientific">Acropora cervicornis</name>
    <name type="common">Staghorn coral</name>
    <dbReference type="NCBI Taxonomy" id="6130"/>
    <lineage>
        <taxon>Eukaryota</taxon>
        <taxon>Metazoa</taxon>
        <taxon>Cnidaria</taxon>
        <taxon>Anthozoa</taxon>
        <taxon>Hexacorallia</taxon>
        <taxon>Scleractinia</taxon>
        <taxon>Astrocoeniina</taxon>
        <taxon>Acroporidae</taxon>
        <taxon>Acropora</taxon>
    </lineage>
</organism>